<evidence type="ECO:0000256" key="1">
    <source>
        <dbReference type="ARBA" id="ARBA00001946"/>
    </source>
</evidence>
<dbReference type="GO" id="GO:0046872">
    <property type="term" value="F:metal ion binding"/>
    <property type="evidence" value="ECO:0007669"/>
    <property type="project" value="UniProtKB-KW"/>
</dbReference>
<dbReference type="InterPro" id="IPR050264">
    <property type="entry name" value="Bact_CCA-adding_enz_type3_sf"/>
</dbReference>
<evidence type="ECO:0000256" key="7">
    <source>
        <dbReference type="ARBA" id="ARBA00022842"/>
    </source>
</evidence>
<dbReference type="Pfam" id="PF01743">
    <property type="entry name" value="PolyA_pol"/>
    <property type="match status" value="1"/>
</dbReference>
<dbReference type="NCBIfam" id="TIGR00277">
    <property type="entry name" value="HDIG"/>
    <property type="match status" value="1"/>
</dbReference>
<keyword evidence="3" id="KW-0819">tRNA processing</keyword>
<evidence type="ECO:0000256" key="3">
    <source>
        <dbReference type="ARBA" id="ARBA00022694"/>
    </source>
</evidence>
<evidence type="ECO:0000313" key="10">
    <source>
        <dbReference type="Proteomes" id="UP000295163"/>
    </source>
</evidence>
<keyword evidence="6" id="KW-0547">Nucleotide-binding</keyword>
<dbReference type="Pfam" id="PF01966">
    <property type="entry name" value="HD"/>
    <property type="match status" value="1"/>
</dbReference>
<dbReference type="PANTHER" id="PTHR46173:SF1">
    <property type="entry name" value="CCA TRNA NUCLEOTIDYLTRANSFERASE 1, MITOCHONDRIAL"/>
    <property type="match status" value="1"/>
</dbReference>
<dbReference type="InterPro" id="IPR043519">
    <property type="entry name" value="NT_sf"/>
</dbReference>
<organism evidence="9 10">
    <name type="scientific">Kocuria rosea</name>
    <name type="common">Deinococcus erythromyxa</name>
    <name type="synonym">Micrococcus rubens</name>
    <dbReference type="NCBI Taxonomy" id="1275"/>
    <lineage>
        <taxon>Bacteria</taxon>
        <taxon>Bacillati</taxon>
        <taxon>Actinomycetota</taxon>
        <taxon>Actinomycetes</taxon>
        <taxon>Micrococcales</taxon>
        <taxon>Micrococcaceae</taxon>
        <taxon>Kocuria</taxon>
    </lineage>
</organism>
<dbReference type="InterPro" id="IPR002646">
    <property type="entry name" value="PolA_pol_head_dom"/>
</dbReference>
<gene>
    <name evidence="9" type="ORF">E2R59_05580</name>
</gene>
<dbReference type="CDD" id="cd05398">
    <property type="entry name" value="NT_ClassII-CCAase"/>
    <property type="match status" value="1"/>
</dbReference>
<keyword evidence="4 9" id="KW-0548">Nucleotidyltransferase</keyword>
<dbReference type="GO" id="GO:0000049">
    <property type="term" value="F:tRNA binding"/>
    <property type="evidence" value="ECO:0007669"/>
    <property type="project" value="TreeGrafter"/>
</dbReference>
<proteinExistence type="predicted"/>
<reference evidence="9 10" key="1">
    <citation type="submission" date="2019-03" db="EMBL/GenBank/DDBJ databases">
        <title>Genome Sequencing and Assembly of Various Microbes Isolated from Partially Reclaimed Soil and Acid Mine Drainage (AMD) Site.</title>
        <authorList>
            <person name="Steinbock B."/>
            <person name="Bechtold R."/>
            <person name="Sevigny J.L."/>
            <person name="Thomas D."/>
            <person name="Cuthill L.R."/>
            <person name="Aveiro Johannsen E.J."/>
            <person name="Thomas K."/>
            <person name="Ghosh A."/>
        </authorList>
    </citation>
    <scope>NUCLEOTIDE SEQUENCE [LARGE SCALE GENOMIC DNA]</scope>
    <source>
        <strain evidence="9 10">S-A3</strain>
    </source>
</reference>
<evidence type="ECO:0000313" key="9">
    <source>
        <dbReference type="EMBL" id="TDL44545.1"/>
    </source>
</evidence>
<comment type="cofactor">
    <cofactor evidence="1">
        <name>Mg(2+)</name>
        <dbReference type="ChEBI" id="CHEBI:18420"/>
    </cofactor>
</comment>
<dbReference type="EMBL" id="SMZT01000002">
    <property type="protein sequence ID" value="TDL44545.1"/>
    <property type="molecule type" value="Genomic_DNA"/>
</dbReference>
<dbReference type="InterPro" id="IPR006674">
    <property type="entry name" value="HD_domain"/>
</dbReference>
<dbReference type="SMART" id="SM00471">
    <property type="entry name" value="HDc"/>
    <property type="match status" value="1"/>
</dbReference>
<dbReference type="InterPro" id="IPR014065">
    <property type="entry name" value="tRNA_adenylyltransferase"/>
</dbReference>
<dbReference type="InterPro" id="IPR006675">
    <property type="entry name" value="HDIG_dom"/>
</dbReference>
<dbReference type="InterPro" id="IPR032828">
    <property type="entry name" value="PolyA_RNA-bd"/>
</dbReference>
<evidence type="ECO:0000256" key="5">
    <source>
        <dbReference type="ARBA" id="ARBA00022723"/>
    </source>
</evidence>
<evidence type="ECO:0000256" key="2">
    <source>
        <dbReference type="ARBA" id="ARBA00022679"/>
    </source>
</evidence>
<dbReference type="SUPFAM" id="SSF81301">
    <property type="entry name" value="Nucleotidyltransferase"/>
    <property type="match status" value="1"/>
</dbReference>
<dbReference type="AlphaFoldDB" id="A0A4R5YI55"/>
<dbReference type="InterPro" id="IPR003607">
    <property type="entry name" value="HD/PDEase_dom"/>
</dbReference>
<dbReference type="SUPFAM" id="SSF81891">
    <property type="entry name" value="Poly A polymerase C-terminal region-like"/>
    <property type="match status" value="1"/>
</dbReference>
<keyword evidence="7" id="KW-0460">Magnesium</keyword>
<dbReference type="GO" id="GO:0008033">
    <property type="term" value="P:tRNA processing"/>
    <property type="evidence" value="ECO:0007669"/>
    <property type="project" value="UniProtKB-KW"/>
</dbReference>
<keyword evidence="2 9" id="KW-0808">Transferase</keyword>
<dbReference type="EC" id="2.7.7.72" evidence="9"/>
<dbReference type="Pfam" id="PF12627">
    <property type="entry name" value="PolyA_pol_RNAbd"/>
    <property type="match status" value="1"/>
</dbReference>
<dbReference type="GO" id="GO:0000166">
    <property type="term" value="F:nucleotide binding"/>
    <property type="evidence" value="ECO:0007669"/>
    <property type="project" value="UniProtKB-KW"/>
</dbReference>
<evidence type="ECO:0000256" key="6">
    <source>
        <dbReference type="ARBA" id="ARBA00022741"/>
    </source>
</evidence>
<evidence type="ECO:0000256" key="4">
    <source>
        <dbReference type="ARBA" id="ARBA00022695"/>
    </source>
</evidence>
<protein>
    <submittedName>
        <fullName evidence="9">CCA tRNA nucleotidyltransferase</fullName>
        <ecNumber evidence="9">2.7.7.72</ecNumber>
    </submittedName>
</protein>
<dbReference type="Gene3D" id="3.30.460.10">
    <property type="entry name" value="Beta Polymerase, domain 2"/>
    <property type="match status" value="1"/>
</dbReference>
<dbReference type="FunFam" id="1.10.3090.10:FF:000002">
    <property type="entry name" value="CCA tRNA nucleotidyltransferase"/>
    <property type="match status" value="1"/>
</dbReference>
<keyword evidence="5" id="KW-0479">Metal-binding</keyword>
<dbReference type="NCBIfam" id="TIGR02692">
    <property type="entry name" value="tRNA_CCA_actino"/>
    <property type="match status" value="1"/>
</dbReference>
<dbReference type="Proteomes" id="UP000295163">
    <property type="component" value="Unassembled WGS sequence"/>
</dbReference>
<sequence>MGGTMTQLPDAHAIHPAALDLGRRFTAAGHELSLVGGPVRDLFLGRPALDLDFTTDATPEETLAVVTGWADAVWEIGRAFGTIGMRRGDVQLEVTTYRAEAYDADSRKPQVAFGDSLEDDLFRRDFTINAMALRLPGLELVDPHGGIKDLHARALRTPGAPEDSFSDDPLRMMRAARFASQLDVEVAPEVRAAMTGMAERIAIVSAERVREELVKLVCGRRPRRGIDLLVGTGLAEVVLPEVPALQLETDEHHRHKDVYQHSLTVMEQAAALESGPDGPVPGPDFALRFAALMHDVGKPATRRFEESGAVSFRHHEVVGAKLTAKRMRALRFDNDTIRTVGRLVELHMRFYGYGEAEWTDSAVRRYVRDAGECLERLHRLTRADVTSRNRRKVARLAAAYDDLEARIEELSAREELDAVRPELDGERIMAVLGIPPGPAVGRAYKFLLDLRLDEGELGPEEAERRLRAWAADTL</sequence>
<name>A0A4R5YI55_KOCRO</name>
<evidence type="ECO:0000259" key="8">
    <source>
        <dbReference type="SMART" id="SM00471"/>
    </source>
</evidence>
<dbReference type="CDD" id="cd00077">
    <property type="entry name" value="HDc"/>
    <property type="match status" value="1"/>
</dbReference>
<dbReference type="Gene3D" id="1.10.3090.10">
    <property type="entry name" value="cca-adding enzyme, domain 2"/>
    <property type="match status" value="1"/>
</dbReference>
<dbReference type="PANTHER" id="PTHR46173">
    <property type="entry name" value="CCA TRNA NUCLEOTIDYLTRANSFERASE 1, MITOCHONDRIAL"/>
    <property type="match status" value="1"/>
</dbReference>
<comment type="caution">
    <text evidence="9">The sequence shown here is derived from an EMBL/GenBank/DDBJ whole genome shotgun (WGS) entry which is preliminary data.</text>
</comment>
<dbReference type="GO" id="GO:0004810">
    <property type="term" value="F:CCA tRNA nucleotidyltransferase activity"/>
    <property type="evidence" value="ECO:0007669"/>
    <property type="project" value="UniProtKB-EC"/>
</dbReference>
<accession>A0A4R5YI55</accession>
<feature type="domain" description="HD/PDEase" evidence="8">
    <location>
        <begin position="254"/>
        <end position="415"/>
    </location>
</feature>